<proteinExistence type="predicted"/>
<feature type="transmembrane region" description="Helical" evidence="6">
    <location>
        <begin position="6"/>
        <end position="25"/>
    </location>
</feature>
<evidence type="ECO:0000313" key="7">
    <source>
        <dbReference type="EMBL" id="MFC3913618.1"/>
    </source>
</evidence>
<keyword evidence="5 6" id="KW-0472">Membrane</keyword>
<dbReference type="RefSeq" id="WP_377152011.1">
    <property type="nucleotide sequence ID" value="NZ_JBHSAF010000008.1"/>
</dbReference>
<sequence length="204" mass="21572">MSVALLQGFFLGASLIMPIGAQNAYVLSRGIRRQHHLLVASLCLFCDLVLIILGVFGGGRWLGSVPLLQSLLTWGGVAFLLLYGARSWQRAWRGSVGGLDAAAGPEGRMAIIVSTLAVTLLNPHVYLDTVMILGSVAAQWPAASLPAFALGAVLASTLWFYGLALLAARLAPWLAKPTAQRLIDGLVGAIMWGVALALLWQTLG</sequence>
<dbReference type="InterPro" id="IPR001123">
    <property type="entry name" value="LeuE-type"/>
</dbReference>
<keyword evidence="3 6" id="KW-0812">Transmembrane</keyword>
<evidence type="ECO:0000256" key="5">
    <source>
        <dbReference type="ARBA" id="ARBA00023136"/>
    </source>
</evidence>
<gene>
    <name evidence="7" type="ORF">ACFOSS_09075</name>
</gene>
<dbReference type="PANTHER" id="PTHR30086">
    <property type="entry name" value="ARGININE EXPORTER PROTEIN ARGO"/>
    <property type="match status" value="1"/>
</dbReference>
<reference evidence="8" key="1">
    <citation type="journal article" date="2019" name="Int. J. Syst. Evol. Microbiol.">
        <title>The Global Catalogue of Microorganisms (GCM) 10K type strain sequencing project: providing services to taxonomists for standard genome sequencing and annotation.</title>
        <authorList>
            <consortium name="The Broad Institute Genomics Platform"/>
            <consortium name="The Broad Institute Genome Sequencing Center for Infectious Disease"/>
            <person name="Wu L."/>
            <person name="Ma J."/>
        </authorList>
    </citation>
    <scope>NUCLEOTIDE SEQUENCE [LARGE SCALE GENOMIC DNA]</scope>
    <source>
        <strain evidence="8">CCUG 54939</strain>
    </source>
</reference>
<keyword evidence="8" id="KW-1185">Reference proteome</keyword>
<evidence type="ECO:0000313" key="8">
    <source>
        <dbReference type="Proteomes" id="UP001595692"/>
    </source>
</evidence>
<feature type="transmembrane region" description="Helical" evidence="6">
    <location>
        <begin position="147"/>
        <end position="170"/>
    </location>
</feature>
<protein>
    <submittedName>
        <fullName evidence="7">LysE/ArgO family amino acid transporter</fullName>
    </submittedName>
</protein>
<dbReference type="EMBL" id="JBHSAF010000008">
    <property type="protein sequence ID" value="MFC3913618.1"/>
    <property type="molecule type" value="Genomic_DNA"/>
</dbReference>
<feature type="transmembrane region" description="Helical" evidence="6">
    <location>
        <begin position="109"/>
        <end position="127"/>
    </location>
</feature>
<accession>A0ABV8CNR2</accession>
<name>A0ABV8CNR2_9GAMM</name>
<organism evidence="7 8">
    <name type="scientific">Pseudaeromonas sharmana</name>
    <dbReference type="NCBI Taxonomy" id="328412"/>
    <lineage>
        <taxon>Bacteria</taxon>
        <taxon>Pseudomonadati</taxon>
        <taxon>Pseudomonadota</taxon>
        <taxon>Gammaproteobacteria</taxon>
        <taxon>Aeromonadales</taxon>
        <taxon>Aeromonadaceae</taxon>
        <taxon>Pseudaeromonas</taxon>
    </lineage>
</organism>
<comment type="caution">
    <text evidence="7">The sequence shown here is derived from an EMBL/GenBank/DDBJ whole genome shotgun (WGS) entry which is preliminary data.</text>
</comment>
<dbReference type="Proteomes" id="UP001595692">
    <property type="component" value="Unassembled WGS sequence"/>
</dbReference>
<evidence type="ECO:0000256" key="1">
    <source>
        <dbReference type="ARBA" id="ARBA00004651"/>
    </source>
</evidence>
<comment type="subcellular location">
    <subcellularLocation>
        <location evidence="1">Cell membrane</location>
        <topology evidence="1">Multi-pass membrane protein</topology>
    </subcellularLocation>
</comment>
<keyword evidence="2" id="KW-1003">Cell membrane</keyword>
<evidence type="ECO:0000256" key="2">
    <source>
        <dbReference type="ARBA" id="ARBA00022475"/>
    </source>
</evidence>
<dbReference type="PANTHER" id="PTHR30086:SF20">
    <property type="entry name" value="ARGININE EXPORTER PROTEIN ARGO-RELATED"/>
    <property type="match status" value="1"/>
</dbReference>
<evidence type="ECO:0000256" key="4">
    <source>
        <dbReference type="ARBA" id="ARBA00022989"/>
    </source>
</evidence>
<evidence type="ECO:0000256" key="6">
    <source>
        <dbReference type="SAM" id="Phobius"/>
    </source>
</evidence>
<keyword evidence="4 6" id="KW-1133">Transmembrane helix</keyword>
<feature type="transmembrane region" description="Helical" evidence="6">
    <location>
        <begin position="182"/>
        <end position="203"/>
    </location>
</feature>
<feature type="transmembrane region" description="Helical" evidence="6">
    <location>
        <begin position="37"/>
        <end position="59"/>
    </location>
</feature>
<feature type="transmembrane region" description="Helical" evidence="6">
    <location>
        <begin position="71"/>
        <end position="88"/>
    </location>
</feature>
<dbReference type="Pfam" id="PF01810">
    <property type="entry name" value="LysE"/>
    <property type="match status" value="1"/>
</dbReference>
<evidence type="ECO:0000256" key="3">
    <source>
        <dbReference type="ARBA" id="ARBA00022692"/>
    </source>
</evidence>